<dbReference type="InterPro" id="IPR043760">
    <property type="entry name" value="PycTM_dom"/>
</dbReference>
<dbReference type="InterPro" id="IPR006674">
    <property type="entry name" value="HD_domain"/>
</dbReference>
<dbReference type="GO" id="GO:0051607">
    <property type="term" value="P:defense response to virus"/>
    <property type="evidence" value="ECO:0007669"/>
    <property type="project" value="UniProtKB-KW"/>
</dbReference>
<evidence type="ECO:0000313" key="11">
    <source>
        <dbReference type="Proteomes" id="UP000679220"/>
    </source>
</evidence>
<dbReference type="EMBL" id="JAGTAR010000003">
    <property type="protein sequence ID" value="MBR8534656.1"/>
    <property type="molecule type" value="Genomic_DNA"/>
</dbReference>
<evidence type="ECO:0000256" key="1">
    <source>
        <dbReference type="ARBA" id="ARBA00004236"/>
    </source>
</evidence>
<dbReference type="GO" id="GO:0005886">
    <property type="term" value="C:plasma membrane"/>
    <property type="evidence" value="ECO:0007669"/>
    <property type="project" value="UniProtKB-SubCell"/>
</dbReference>
<evidence type="ECO:0000256" key="3">
    <source>
        <dbReference type="ARBA" id="ARBA00022692"/>
    </source>
</evidence>
<dbReference type="Gene3D" id="1.10.3210.10">
    <property type="entry name" value="Hypothetical protein af1432"/>
    <property type="match status" value="1"/>
</dbReference>
<evidence type="ECO:0000256" key="2">
    <source>
        <dbReference type="ARBA" id="ARBA00022475"/>
    </source>
</evidence>
<dbReference type="Pfam" id="PF01966">
    <property type="entry name" value="HD"/>
    <property type="match status" value="1"/>
</dbReference>
<evidence type="ECO:0000256" key="7">
    <source>
        <dbReference type="ARBA" id="ARBA00023136"/>
    </source>
</evidence>
<sequence length="403" mass="46355">MTEQPWTILVTECMPIAEEQIKNYQENEHSFHNWEHTLNVLHSVSEIGAATPEITAKELESLQLAALFHDVKACEQIEDHEKRSAAFVREVLEGKNYPEESIQLVERVILSTQLGHVPANIYEQIIKDADLSHLKNNDYIRVQFLNLFDEINSRTNKSPMEWIDDCIVFFDEQQFYTVYAKENYTKGKAKNRERLVALSQIEINTREDLIKHTEKKKKKKKETTEKPDKGVETMFRVTLRNHLSLSQIADSKANTLISVNGIIISIVLSALFPKLDNNPYLLIPALVLICFSVATIIISIVSTIPRTTHGLMTRDDVSNKRGNLIFFGNFHNMEQKDFEWGVSELMKDKDYLYKSLTRDLYHLGRVLNKKYTYLRMGYITFVIGLCISVVAFIVSLGLIHVGS</sequence>
<dbReference type="Pfam" id="PF18967">
    <property type="entry name" value="PycTM"/>
    <property type="match status" value="1"/>
</dbReference>
<feature type="transmembrane region" description="Helical" evidence="8">
    <location>
        <begin position="281"/>
        <end position="304"/>
    </location>
</feature>
<keyword evidence="4" id="KW-0547">Nucleotide-binding</keyword>
<evidence type="ECO:0000256" key="8">
    <source>
        <dbReference type="SAM" id="Phobius"/>
    </source>
</evidence>
<dbReference type="GO" id="GO:0000166">
    <property type="term" value="F:nucleotide binding"/>
    <property type="evidence" value="ECO:0007669"/>
    <property type="project" value="UniProtKB-KW"/>
</dbReference>
<keyword evidence="6" id="KW-0051">Antiviral defense</keyword>
<evidence type="ECO:0000256" key="6">
    <source>
        <dbReference type="ARBA" id="ARBA00023118"/>
    </source>
</evidence>
<keyword evidence="11" id="KW-1185">Reference proteome</keyword>
<dbReference type="AlphaFoldDB" id="A0A941F0M1"/>
<dbReference type="SMART" id="SM00471">
    <property type="entry name" value="HDc"/>
    <property type="match status" value="1"/>
</dbReference>
<accession>A0A941F0M1</accession>
<evidence type="ECO:0000256" key="4">
    <source>
        <dbReference type="ARBA" id="ARBA00022741"/>
    </source>
</evidence>
<evidence type="ECO:0000313" key="10">
    <source>
        <dbReference type="EMBL" id="MBR8534656.1"/>
    </source>
</evidence>
<comment type="subcellular location">
    <subcellularLocation>
        <location evidence="1">Cell membrane</location>
    </subcellularLocation>
</comment>
<proteinExistence type="predicted"/>
<evidence type="ECO:0000256" key="5">
    <source>
        <dbReference type="ARBA" id="ARBA00022989"/>
    </source>
</evidence>
<feature type="transmembrane region" description="Helical" evidence="8">
    <location>
        <begin position="256"/>
        <end position="275"/>
    </location>
</feature>
<gene>
    <name evidence="10" type="ORF">KDU71_03720</name>
</gene>
<dbReference type="InterPro" id="IPR003607">
    <property type="entry name" value="HD/PDEase_dom"/>
</dbReference>
<keyword evidence="5 8" id="KW-1133">Transmembrane helix</keyword>
<keyword evidence="2" id="KW-1003">Cell membrane</keyword>
<feature type="domain" description="HD/PDEase" evidence="9">
    <location>
        <begin position="29"/>
        <end position="144"/>
    </location>
</feature>
<dbReference type="RefSeq" id="WP_212188555.1">
    <property type="nucleotide sequence ID" value="NZ_JAGTAR010000003.1"/>
</dbReference>
<comment type="caution">
    <text evidence="10">The sequence shown here is derived from an EMBL/GenBank/DDBJ whole genome shotgun (WGS) entry which is preliminary data.</text>
</comment>
<dbReference type="SUPFAM" id="SSF109604">
    <property type="entry name" value="HD-domain/PDEase-like"/>
    <property type="match status" value="1"/>
</dbReference>
<organism evidence="10 11">
    <name type="scientific">Carboxylicivirga sediminis</name>
    <dbReference type="NCBI Taxonomy" id="2006564"/>
    <lineage>
        <taxon>Bacteria</taxon>
        <taxon>Pseudomonadati</taxon>
        <taxon>Bacteroidota</taxon>
        <taxon>Bacteroidia</taxon>
        <taxon>Marinilabiliales</taxon>
        <taxon>Marinilabiliaceae</taxon>
        <taxon>Carboxylicivirga</taxon>
    </lineage>
</organism>
<dbReference type="CDD" id="cd00077">
    <property type="entry name" value="HDc"/>
    <property type="match status" value="1"/>
</dbReference>
<feature type="transmembrane region" description="Helical" evidence="8">
    <location>
        <begin position="378"/>
        <end position="401"/>
    </location>
</feature>
<evidence type="ECO:0000259" key="9">
    <source>
        <dbReference type="SMART" id="SM00471"/>
    </source>
</evidence>
<keyword evidence="7 8" id="KW-0472">Membrane</keyword>
<dbReference type="Proteomes" id="UP000679220">
    <property type="component" value="Unassembled WGS sequence"/>
</dbReference>
<name>A0A941F0M1_9BACT</name>
<reference evidence="10" key="1">
    <citation type="journal article" date="2018" name="Int. J. Syst. Evol. Microbiol.">
        <title>Carboxylicivirga sediminis sp. nov., isolated from coastal sediment.</title>
        <authorList>
            <person name="Wang F.Q."/>
            <person name="Ren L.H."/>
            <person name="Zou R.J."/>
            <person name="Sun Y.Z."/>
            <person name="Liu X.J."/>
            <person name="Jiang F."/>
            <person name="Liu L.J."/>
        </authorList>
    </citation>
    <scope>NUCLEOTIDE SEQUENCE</scope>
    <source>
        <strain evidence="10">JR1</strain>
    </source>
</reference>
<protein>
    <submittedName>
        <fullName evidence="10">HD domain-containing protein</fullName>
    </submittedName>
</protein>
<reference evidence="10" key="2">
    <citation type="submission" date="2021-04" db="EMBL/GenBank/DDBJ databases">
        <authorList>
            <person name="Zhang T."/>
            <person name="Zhang Y."/>
            <person name="Lu D."/>
            <person name="Zuo D."/>
            <person name="Du Z."/>
        </authorList>
    </citation>
    <scope>NUCLEOTIDE SEQUENCE</scope>
    <source>
        <strain evidence="10">JR1</strain>
    </source>
</reference>
<keyword evidence="3 8" id="KW-0812">Transmembrane</keyword>